<protein>
    <submittedName>
        <fullName evidence="7">EIF-2-alpha kinase activator GCN1</fullName>
    </submittedName>
</protein>
<feature type="repeat" description="HEAT" evidence="4">
    <location>
        <begin position="1716"/>
        <end position="1754"/>
    </location>
</feature>
<name>A0AAE1H8W5_9NEOP</name>
<feature type="compositionally biased region" description="Basic and acidic residues" evidence="5">
    <location>
        <begin position="673"/>
        <end position="684"/>
    </location>
</feature>
<dbReference type="Gene3D" id="1.25.10.10">
    <property type="entry name" value="Leucine-rich Repeat Variant"/>
    <property type="match status" value="7"/>
</dbReference>
<dbReference type="GO" id="GO:0006417">
    <property type="term" value="P:regulation of translation"/>
    <property type="evidence" value="ECO:0007669"/>
    <property type="project" value="TreeGrafter"/>
</dbReference>
<evidence type="ECO:0000256" key="1">
    <source>
        <dbReference type="ARBA" id="ARBA00007366"/>
    </source>
</evidence>
<dbReference type="PANTHER" id="PTHR23346">
    <property type="entry name" value="TRANSLATIONAL ACTIVATOR GCN1-RELATED"/>
    <property type="match status" value="1"/>
</dbReference>
<dbReference type="GO" id="GO:0016301">
    <property type="term" value="F:kinase activity"/>
    <property type="evidence" value="ECO:0007669"/>
    <property type="project" value="UniProtKB-KW"/>
</dbReference>
<dbReference type="Pfam" id="PF24984">
    <property type="entry name" value="HEAT_EF3_GNC1"/>
    <property type="match status" value="1"/>
</dbReference>
<dbReference type="PANTHER" id="PTHR23346:SF7">
    <property type="entry name" value="STALLED RIBOSOME SENSOR GCN1"/>
    <property type="match status" value="1"/>
</dbReference>
<keyword evidence="7" id="KW-0808">Transferase</keyword>
<dbReference type="EMBL" id="JAHWGI010000632">
    <property type="protein sequence ID" value="KAK3916858.1"/>
    <property type="molecule type" value="Genomic_DNA"/>
</dbReference>
<dbReference type="SUPFAM" id="SSF48371">
    <property type="entry name" value="ARM repeat"/>
    <property type="match status" value="4"/>
</dbReference>
<evidence type="ECO:0000313" key="8">
    <source>
        <dbReference type="Proteomes" id="UP001219518"/>
    </source>
</evidence>
<feature type="repeat" description="HEAT" evidence="4">
    <location>
        <begin position="1597"/>
        <end position="1634"/>
    </location>
</feature>
<evidence type="ECO:0000256" key="4">
    <source>
        <dbReference type="PROSITE-ProRule" id="PRU00103"/>
    </source>
</evidence>
<dbReference type="Pfam" id="PF24987">
    <property type="entry name" value="HEAT_EF3_N"/>
    <property type="match status" value="3"/>
</dbReference>
<dbReference type="FunFam" id="1.25.10.10:FF:000090">
    <property type="entry name" value="eIF-2-alpha kinase activator GCN1"/>
    <property type="match status" value="1"/>
</dbReference>
<dbReference type="SMART" id="SM01349">
    <property type="entry name" value="TOG"/>
    <property type="match status" value="1"/>
</dbReference>
<dbReference type="InterPro" id="IPR056810">
    <property type="entry name" value="GNC1-like_N"/>
</dbReference>
<dbReference type="FunFam" id="1.25.10.10:FF:000096">
    <property type="entry name" value="eIF-2-alpha kinase activator gcn1"/>
    <property type="match status" value="1"/>
</dbReference>
<dbReference type="GO" id="GO:0000226">
    <property type="term" value="P:microtubule cytoskeleton organization"/>
    <property type="evidence" value="ECO:0007669"/>
    <property type="project" value="UniProtKB-ARBA"/>
</dbReference>
<feature type="region of interest" description="Disordered" evidence="5">
    <location>
        <begin position="673"/>
        <end position="694"/>
    </location>
</feature>
<dbReference type="PROSITE" id="PS50077">
    <property type="entry name" value="HEAT_REPEAT"/>
    <property type="match status" value="3"/>
</dbReference>
<keyword evidence="7" id="KW-0418">Kinase</keyword>
<reference evidence="7" key="2">
    <citation type="journal article" date="2023" name="BMC Genomics">
        <title>Pest status, molecular evolution, and epigenetic factors derived from the genome assembly of Frankliniella fusca, a thysanopteran phytovirus vector.</title>
        <authorList>
            <person name="Catto M.A."/>
            <person name="Labadie P.E."/>
            <person name="Jacobson A.L."/>
            <person name="Kennedy G.G."/>
            <person name="Srinivasan R."/>
            <person name="Hunt B.G."/>
        </authorList>
    </citation>
    <scope>NUCLEOTIDE SEQUENCE</scope>
    <source>
        <strain evidence="7">PL_HMW_Pooled</strain>
    </source>
</reference>
<dbReference type="Pfam" id="PF25801">
    <property type="entry name" value="HEAT_GCN1_C_2"/>
    <property type="match status" value="1"/>
</dbReference>
<dbReference type="InterPro" id="IPR016024">
    <property type="entry name" value="ARM-type_fold"/>
</dbReference>
<gene>
    <name evidence="7" type="ORF">KUF71_025968</name>
</gene>
<keyword evidence="2" id="KW-0597">Phosphoprotein</keyword>
<dbReference type="InterPro" id="IPR021133">
    <property type="entry name" value="HEAT_type_2"/>
</dbReference>
<evidence type="ECO:0000313" key="7">
    <source>
        <dbReference type="EMBL" id="KAK3916858.1"/>
    </source>
</evidence>
<evidence type="ECO:0000256" key="5">
    <source>
        <dbReference type="SAM" id="MobiDB-lite"/>
    </source>
</evidence>
<feature type="repeat" description="HEAT" evidence="4">
    <location>
        <begin position="2064"/>
        <end position="2101"/>
    </location>
</feature>
<dbReference type="InterPro" id="IPR034085">
    <property type="entry name" value="TOG"/>
</dbReference>
<dbReference type="FunFam" id="1.25.10.10:FF:000162">
    <property type="entry name" value="GCN1, eIF2 alpha kinase activator homolog"/>
    <property type="match status" value="1"/>
</dbReference>
<feature type="domain" description="TOG" evidence="6">
    <location>
        <begin position="1423"/>
        <end position="1656"/>
    </location>
</feature>
<proteinExistence type="inferred from homology"/>
<evidence type="ECO:0000259" key="6">
    <source>
        <dbReference type="SMART" id="SM01349"/>
    </source>
</evidence>
<dbReference type="GO" id="GO:0019887">
    <property type="term" value="F:protein kinase regulator activity"/>
    <property type="evidence" value="ECO:0007669"/>
    <property type="project" value="TreeGrafter"/>
</dbReference>
<accession>A0AAE1H8W5</accession>
<dbReference type="Pfam" id="PF24993">
    <property type="entry name" value="GNC1_N"/>
    <property type="match status" value="1"/>
</dbReference>
<dbReference type="Proteomes" id="UP001219518">
    <property type="component" value="Unassembled WGS sequence"/>
</dbReference>
<keyword evidence="8" id="KW-1185">Reference proteome</keyword>
<dbReference type="GO" id="GO:0005829">
    <property type="term" value="C:cytosol"/>
    <property type="evidence" value="ECO:0007669"/>
    <property type="project" value="TreeGrafter"/>
</dbReference>
<dbReference type="InterPro" id="IPR011989">
    <property type="entry name" value="ARM-like"/>
</dbReference>
<organism evidence="7 8">
    <name type="scientific">Frankliniella fusca</name>
    <dbReference type="NCBI Taxonomy" id="407009"/>
    <lineage>
        <taxon>Eukaryota</taxon>
        <taxon>Metazoa</taxon>
        <taxon>Ecdysozoa</taxon>
        <taxon>Arthropoda</taxon>
        <taxon>Hexapoda</taxon>
        <taxon>Insecta</taxon>
        <taxon>Pterygota</taxon>
        <taxon>Neoptera</taxon>
        <taxon>Paraneoptera</taxon>
        <taxon>Thysanoptera</taxon>
        <taxon>Terebrantia</taxon>
        <taxon>Thripoidea</taxon>
        <taxon>Thripidae</taxon>
        <taxon>Frankliniella</taxon>
    </lineage>
</organism>
<evidence type="ECO:0000256" key="3">
    <source>
        <dbReference type="ARBA" id="ARBA00022737"/>
    </source>
</evidence>
<dbReference type="Pfam" id="PF23271">
    <property type="entry name" value="HEAT_GCN1"/>
    <property type="match status" value="1"/>
</dbReference>
<comment type="similarity">
    <text evidence="1">Belongs to the GCN1 family.</text>
</comment>
<dbReference type="GO" id="GO:0034198">
    <property type="term" value="P:cellular response to amino acid starvation"/>
    <property type="evidence" value="ECO:0007669"/>
    <property type="project" value="TreeGrafter"/>
</dbReference>
<reference evidence="7" key="1">
    <citation type="submission" date="2021-07" db="EMBL/GenBank/DDBJ databases">
        <authorList>
            <person name="Catto M.A."/>
            <person name="Jacobson A."/>
            <person name="Kennedy G."/>
            <person name="Labadie P."/>
            <person name="Hunt B.G."/>
            <person name="Srinivasan R."/>
        </authorList>
    </citation>
    <scope>NUCLEOTIDE SEQUENCE</scope>
    <source>
        <strain evidence="7">PL_HMW_Pooled</strain>
        <tissue evidence="7">Head</tissue>
    </source>
</reference>
<evidence type="ECO:0000256" key="2">
    <source>
        <dbReference type="ARBA" id="ARBA00022553"/>
    </source>
</evidence>
<comment type="caution">
    <text evidence="7">The sequence shown here is derived from an EMBL/GenBank/DDBJ whole genome shotgun (WGS) entry which is preliminary data.</text>
</comment>
<dbReference type="InterPro" id="IPR057546">
    <property type="entry name" value="HEAT_GCN1"/>
</dbReference>
<sequence>MTSAYLQQPAYTSRASAGWPWWPGRAPSISSASSRPFRGCRLVGSIEPNTVVRNMADAELAKSLKDLPLRIQSASTKERQQVIKHVISILSKPGITEPIIRGLCRVVSITLPRYTDGSSKAVVCQLVSSLLTLHKEWAVKHLIGTLNEVASTYKTLVPTHSTSQIALQAFIWSCMVVELGLKDASDDCKAEFPALFEAQAVLLCAAVSANVKKTTSKVQRSTYKMWSSNESVVDLYISTLQNMKDASQYSVVLGSYLIQHLVDVKKTEFVNKFKAPLLELFIKVAISVKVKPAVYVVDESRPLLRQLTHDEFKSQLLPAVQKAMLRSPEVILECVGHVISAVSLDLSQYAADIGKSLAANLHSKDDLARIESADACKRLAQQCSDGSAIEQLLNQIFAVFHGSEGKLTVAEQKISVLHGAGNLSYNSVAGSSVQRLSTFAAEQFIKVLGIEAHEKTLVHALDMMALWCAKFTNEIPASVIDGLKKGLASKNSTALVRTAYIQCLSSCFTSSTAHLGVDVVPVLLKTIEKGAAQPIQVPVVTEALAAACLLLKLWTSEGTVSETQLTSVLPAITDAEKQLFVSEKFLTVASDEALNNVITLSEHILVNHVEKLDGRSQPFHHAIVFCLTCGNPSVKAHSRAVVKKMVSSLGGTDIARALLKELTQCLETLKIQTERDSRENKENNETTGPSCGPEASAQSLVACITTLCSASGLLPEDAYFIAQDSLIACNHPAVAAVAPDLWLKIVRHLKLDPASLLVRLSQNIRTSLIDNYKPTPIMESTLALVVRISPNVILPHLLARVNDILNDQSLLQVTKDEYFIYQTPEGVLYDKSCIGKNNDESLNAKNLKRESKVYSYKEQLEEMALRRELEEKKRREGKLKEPELNPKQKEAMKVQLEKESAIRSRLTLLKNRLDNSLSMLRSALKGNPTHLSRYFRDILPNILNDLQSPLAAPELAPLYIQLQEGVFSSSHKILADLIGHVTLRLHKPKCDLDDAWEEEKLDSAVSRAILLLHKTTVRPRSEVIEDAQEKKIILPAPSFCYCFNFIRKALVYQPVQKDEGLMTKGIQIISAHAQMQGGVVEPKDGIDLYHPDLLPRRLMFELLIGIISVSSGRLQQLVCAALMDVAASGSGKEGYARATEDEIDSLLSALQNQDTTVRDAALRGLAAMVGAFPTLKTNPEQAVRLTRRIWVARFDVVEENRDLASKLWTAAGLKLDEMIWMGLLLDVVHPVDVIQTAAAKALAVLLEEYDSPIPKVIENLLGIYKEKLTMIPAKVDSFGRIEEEAIDVWEPRRGVGLALKELAPLLSHNQVSSLIQFYVSSGLGDRSEEVRKNMLNAALACVDLHGKDTINSLLPVFENFLDKAPDSGKFDAVRQSVVILMGSLARHLDRDDPKVKPIVARLVDALSTPSQQVQEAVANCLPHLVPAVKDDAPTLIKKLMDQLLESSVYGERRGAAYGLAGIIKGMGILALKQYDVMTKLTEAIQDKKNYRHREGALLAFEMLCNMLGRLFEPYIVHVLPHLLLCFGDGNQYVRDATDETARVVMSKLSAHGVKLVLPSLLSALEEDSWRTKTGSVELLGAMAYCAPKQLSSCLPSIVPKLIEVLSDSHTKVQSAGAQALRLIGSVIRNPEIQAIVPVLLEALQDPSHRTATCLQTLLETQFVHFIDAPSLALIMPVVQRAFMDRATETRKMAAQIIGNMYSLTDQKDLMPYLPTIVPGLKSSLLDPVPEVRSVSARALGAMVRGMGEQTFEDLLPWLMTTLTSESSSVDRSGAAQGLSEVVSGLGVEKMHKLMPEIIATAERPDIAPHVKDGYIMMFIYMPGAFHDDFTPYIPQIINPILKALADENEYVRDTALKAGQRIVNLYAESAIMLLLPELEKGLFDDNWRIRYSSVQLLGDLLYRISGVSGKMSTETADEDDNFGTEQSHRAIIDVLGATRRNRVLAGLYMGRSDVALMVRQAALHVWKVVVTNTPRTLREILPTLFSLLLGCLASTSYDKRQVAARTLGDLVRKLGERVLPEIIPILERGLESDQADQRQGVCIGLSEIMASTSRDMVLTFVNSLVPTVRKAMCDPLPEVREAAAKTFDSLHSTVGVRALDDILPSMLNQLSDPDPHVVECTLDGLRQVMAIKSRVVLPYLVPQLTAPPVNTKALSILASVAGEALTRYLNKILPALLTALSSAQGTPQEAQEMEYCQAVVLSVNDEVGVRTIVDSLLESSRSDKADLRRSATALLCAFCGQTRANYTQHVPQLLRGIIHLYADSDHGVLVMSCEALAAVFKTLEVTASTAYVGDIKQAIRFAASDLKGQQHMPGFCLPKGITPMLPMFREAVLNGPPEIKEVAAYCIGDMIKLITNEALAPSVVHITGPLIRILGDRFNWPVKAAVLDTLSLLLSKVGAMLKQFLPQLQTTFVKALNDGNRIVRVKAAVATGHLIKIHTRPDPIYTELHNSIKNLEDPSVRETMLQALRYMISAAGDKMSETIRRGIFQTLTGMLSHHEDVSRCAAAGCLGALCRWLSPEQLTAVLSDNLLVDDNSLDWMLRHGRSAALFVALKECPDVVYTDNYCDKLHRVILSYLVADRVQIAQNGIRCCGYLFDYLMSNGKTLPTALISPFVRTMNHSSNEVKQLVSRVCSYLARRHDRKTFAPELLRVTLPMLVNGTKEKNSYVKADSEIALVAVLRLRQGEEMLQYCLSLLDAGAQESLTDVISKVLRKVANQPETKEEELDDTLVT</sequence>
<keyword evidence="3" id="KW-0677">Repeat</keyword>